<reference evidence="3" key="2">
    <citation type="submission" date="2016-11" db="UniProtKB">
        <authorList>
            <consortium name="WormBaseParasite"/>
        </authorList>
    </citation>
    <scope>IDENTIFICATION</scope>
</reference>
<dbReference type="WBParaSite" id="EN70_5025">
    <property type="protein sequence ID" value="EN70_5025"/>
    <property type="gene ID" value="EN70_5025"/>
</dbReference>
<feature type="region of interest" description="Disordered" evidence="1">
    <location>
        <begin position="1"/>
        <end position="20"/>
    </location>
</feature>
<organism evidence="2 3">
    <name type="scientific">Loa loa</name>
    <name type="common">Eye worm</name>
    <name type="synonym">Filaria loa</name>
    <dbReference type="NCBI Taxonomy" id="7209"/>
    <lineage>
        <taxon>Eukaryota</taxon>
        <taxon>Metazoa</taxon>
        <taxon>Ecdysozoa</taxon>
        <taxon>Nematoda</taxon>
        <taxon>Chromadorea</taxon>
        <taxon>Rhabditida</taxon>
        <taxon>Spirurina</taxon>
        <taxon>Spiruromorpha</taxon>
        <taxon>Filarioidea</taxon>
        <taxon>Onchocercidae</taxon>
        <taxon>Loa</taxon>
    </lineage>
</organism>
<evidence type="ECO:0000313" key="3">
    <source>
        <dbReference type="WBParaSite" id="EN70_5025"/>
    </source>
</evidence>
<name>A0A1I7VQ54_LOALO</name>
<evidence type="ECO:0000256" key="1">
    <source>
        <dbReference type="SAM" id="MobiDB-lite"/>
    </source>
</evidence>
<dbReference type="AlphaFoldDB" id="A0A1I7VQ54"/>
<protein>
    <submittedName>
        <fullName evidence="3">Uncharacterized protein</fullName>
    </submittedName>
</protein>
<keyword evidence="2" id="KW-1185">Reference proteome</keyword>
<dbReference type="Proteomes" id="UP000095285">
    <property type="component" value="Unassembled WGS sequence"/>
</dbReference>
<accession>A0A1I7VQ54</accession>
<sequence>METENFKDIPHLHSHRPPFPAGSMTPQKAHFLTNLIDPSGSQCKHRVQAKAKLKAEISACHAFCPVIRSLDNFGHPLARSSYLRSVIEKRILCGEELEIVINGNCHQYGVCFPVGRIVKEQIKPSISGQTVMLA</sequence>
<evidence type="ECO:0000313" key="2">
    <source>
        <dbReference type="Proteomes" id="UP000095285"/>
    </source>
</evidence>
<feature type="compositionally biased region" description="Basic and acidic residues" evidence="1">
    <location>
        <begin position="1"/>
        <end position="11"/>
    </location>
</feature>
<reference evidence="2" key="1">
    <citation type="submission" date="2012-04" db="EMBL/GenBank/DDBJ databases">
        <title>The Genome Sequence of Loa loa.</title>
        <authorList>
            <consortium name="The Broad Institute Genome Sequencing Platform"/>
            <consortium name="Broad Institute Genome Sequencing Center for Infectious Disease"/>
            <person name="Nutman T.B."/>
            <person name="Fink D.L."/>
            <person name="Russ C."/>
            <person name="Young S."/>
            <person name="Zeng Q."/>
            <person name="Gargeya S."/>
            <person name="Alvarado L."/>
            <person name="Berlin A."/>
            <person name="Chapman S.B."/>
            <person name="Chen Z."/>
            <person name="Freedman E."/>
            <person name="Gellesch M."/>
            <person name="Goldberg J."/>
            <person name="Griggs A."/>
            <person name="Gujja S."/>
            <person name="Heilman E.R."/>
            <person name="Heiman D."/>
            <person name="Howarth C."/>
            <person name="Mehta T."/>
            <person name="Neiman D."/>
            <person name="Pearson M."/>
            <person name="Roberts A."/>
            <person name="Saif S."/>
            <person name="Shea T."/>
            <person name="Shenoy N."/>
            <person name="Sisk P."/>
            <person name="Stolte C."/>
            <person name="Sykes S."/>
            <person name="White J."/>
            <person name="Yandava C."/>
            <person name="Haas B."/>
            <person name="Henn M.R."/>
            <person name="Nusbaum C."/>
            <person name="Birren B."/>
        </authorList>
    </citation>
    <scope>NUCLEOTIDE SEQUENCE [LARGE SCALE GENOMIC DNA]</scope>
</reference>
<proteinExistence type="predicted"/>